<accession>A0ABT6K6G6</accession>
<comment type="caution">
    <text evidence="1">The sequence shown here is derived from an EMBL/GenBank/DDBJ whole genome shotgun (WGS) entry which is preliminary data.</text>
</comment>
<keyword evidence="2" id="KW-1185">Reference proteome</keyword>
<name>A0ABT6K6G6_9CYAN</name>
<organism evidence="1 2">
    <name type="scientific">Umezakia ovalisporum FSS-43</name>
    <dbReference type="NCBI Taxonomy" id="2740520"/>
    <lineage>
        <taxon>Bacteria</taxon>
        <taxon>Bacillati</taxon>
        <taxon>Cyanobacteriota</taxon>
        <taxon>Cyanophyceae</taxon>
        <taxon>Nostocales</taxon>
        <taxon>Nodulariaceae</taxon>
        <taxon>Umezakia</taxon>
    </lineage>
</organism>
<evidence type="ECO:0000313" key="1">
    <source>
        <dbReference type="EMBL" id="MDH6057685.1"/>
    </source>
</evidence>
<reference evidence="1 2" key="1">
    <citation type="journal article" date="2023" name="J. Phycol.">
        <title>Chrysosporum ovalisporum is synonymous with the true-branching cyanobacterium Umezakia natans (Nostocales/Aphanizomenonaceae).</title>
        <authorList>
            <person name="McGregor G.B."/>
            <person name="Sendall B.C."/>
            <person name="Niiyama Y."/>
            <person name="Tuji A."/>
            <person name="Willis A."/>
        </authorList>
    </citation>
    <scope>NUCLEOTIDE SEQUENCE [LARGE SCALE GENOMIC DNA]</scope>
    <source>
        <strain evidence="1 2">FSS-43</strain>
    </source>
</reference>
<dbReference type="EMBL" id="JANQDO010000086">
    <property type="protein sequence ID" value="MDH6057685.1"/>
    <property type="molecule type" value="Genomic_DNA"/>
</dbReference>
<dbReference type="Proteomes" id="UP001159371">
    <property type="component" value="Unassembled WGS sequence"/>
</dbReference>
<proteinExistence type="predicted"/>
<evidence type="ECO:0000313" key="2">
    <source>
        <dbReference type="Proteomes" id="UP001159371"/>
    </source>
</evidence>
<protein>
    <submittedName>
        <fullName evidence="1">Uncharacterized protein</fullName>
    </submittedName>
</protein>
<dbReference type="RefSeq" id="WP_280657220.1">
    <property type="nucleotide sequence ID" value="NZ_JANQDO010000086.1"/>
</dbReference>
<gene>
    <name evidence="1" type="ORF">NWP19_13075</name>
</gene>
<sequence>MHANASPETPEWGFFSPEGFFQPLSTLTVRQLPFVCKSVPQLEEELRQHLEREGYETCALIRDELAKRYAWLATQQPLAGAAS</sequence>